<dbReference type="SUPFAM" id="SSF51735">
    <property type="entry name" value="NAD(P)-binding Rossmann-fold domains"/>
    <property type="match status" value="1"/>
</dbReference>
<dbReference type="InterPro" id="IPR002347">
    <property type="entry name" value="SDR_fam"/>
</dbReference>
<feature type="chain" id="PRO_5040484790" evidence="2">
    <location>
        <begin position="25"/>
        <end position="323"/>
    </location>
</feature>
<dbReference type="CDD" id="cd05327">
    <property type="entry name" value="retinol-DH_like_SDR_c_like"/>
    <property type="match status" value="1"/>
</dbReference>
<dbReference type="Gene3D" id="3.40.50.720">
    <property type="entry name" value="NAD(P)-binding Rossmann-like Domain"/>
    <property type="match status" value="1"/>
</dbReference>
<dbReference type="OrthoDB" id="191139at2759"/>
<dbReference type="PRINTS" id="PR00081">
    <property type="entry name" value="GDHRDH"/>
</dbReference>
<proteinExistence type="predicted"/>
<keyword evidence="2" id="KW-0732">Signal</keyword>
<dbReference type="PANTHER" id="PTHR43157:SF31">
    <property type="entry name" value="PHOSPHATIDYLINOSITOL-GLYCAN BIOSYNTHESIS CLASS F PROTEIN"/>
    <property type="match status" value="1"/>
</dbReference>
<name>A0A9N9TP11_PHYSR</name>
<evidence type="ECO:0000256" key="2">
    <source>
        <dbReference type="SAM" id="SignalP"/>
    </source>
</evidence>
<accession>A0A9N9TP11</accession>
<dbReference type="Pfam" id="PF00106">
    <property type="entry name" value="adh_short"/>
    <property type="match status" value="1"/>
</dbReference>
<dbReference type="PANTHER" id="PTHR43157">
    <property type="entry name" value="PHOSPHATIDYLINOSITOL-GLYCAN BIOSYNTHESIS CLASS F PROTEIN-RELATED"/>
    <property type="match status" value="1"/>
</dbReference>
<keyword evidence="1" id="KW-0560">Oxidoreductase</keyword>
<evidence type="ECO:0000313" key="4">
    <source>
        <dbReference type="Proteomes" id="UP001153712"/>
    </source>
</evidence>
<protein>
    <submittedName>
        <fullName evidence="3">Uncharacterized protein</fullName>
    </submittedName>
</protein>
<reference evidence="3" key="1">
    <citation type="submission" date="2022-01" db="EMBL/GenBank/DDBJ databases">
        <authorList>
            <person name="King R."/>
        </authorList>
    </citation>
    <scope>NUCLEOTIDE SEQUENCE</scope>
</reference>
<dbReference type="EMBL" id="OU900095">
    <property type="protein sequence ID" value="CAG9859354.1"/>
    <property type="molecule type" value="Genomic_DNA"/>
</dbReference>
<evidence type="ECO:0000313" key="3">
    <source>
        <dbReference type="EMBL" id="CAG9859354.1"/>
    </source>
</evidence>
<gene>
    <name evidence="3" type="ORF">PHYEVI_LOCUS5728</name>
</gene>
<dbReference type="Proteomes" id="UP001153712">
    <property type="component" value="Chromosome 2"/>
</dbReference>
<dbReference type="AlphaFoldDB" id="A0A9N9TP11"/>
<keyword evidence="4" id="KW-1185">Reference proteome</keyword>
<sequence length="323" mass="36651">MGNLVYYFLPTVLLLALIRKYRESKWGKCTNNVQLNGKTAIVTGANSGIGYEIAKELAARKAQVILACRTLDKAKQACVSIKTDQINATLIPMELDLGCLKSIEKFAENIKSKHHEIHLLINNAGVSYPNNRRLETSDNFEIHFGVNYLGHFFLTNLLLDNLAKASSKTAKSRVVVLASSLHERGNIRLDDLNSIQTAHQSNLYANSKLANIYFASEFAQRAKDRNVNVYACCPGWVYTNLFRHTLSWYHFFLVAPVAFFFMRSAKQGAQTPLFCATEPELENESGLLYRDCKHYNSKVIFYDNVSTKLWMETENMINKTSRK</sequence>
<feature type="signal peptide" evidence="2">
    <location>
        <begin position="1"/>
        <end position="24"/>
    </location>
</feature>
<dbReference type="InterPro" id="IPR036291">
    <property type="entry name" value="NAD(P)-bd_dom_sf"/>
</dbReference>
<dbReference type="GO" id="GO:0016491">
    <property type="term" value="F:oxidoreductase activity"/>
    <property type="evidence" value="ECO:0007669"/>
    <property type="project" value="UniProtKB-KW"/>
</dbReference>
<organism evidence="3 4">
    <name type="scientific">Phyllotreta striolata</name>
    <name type="common">Striped flea beetle</name>
    <name type="synonym">Crioceris striolata</name>
    <dbReference type="NCBI Taxonomy" id="444603"/>
    <lineage>
        <taxon>Eukaryota</taxon>
        <taxon>Metazoa</taxon>
        <taxon>Ecdysozoa</taxon>
        <taxon>Arthropoda</taxon>
        <taxon>Hexapoda</taxon>
        <taxon>Insecta</taxon>
        <taxon>Pterygota</taxon>
        <taxon>Neoptera</taxon>
        <taxon>Endopterygota</taxon>
        <taxon>Coleoptera</taxon>
        <taxon>Polyphaga</taxon>
        <taxon>Cucujiformia</taxon>
        <taxon>Chrysomeloidea</taxon>
        <taxon>Chrysomelidae</taxon>
        <taxon>Galerucinae</taxon>
        <taxon>Alticini</taxon>
        <taxon>Phyllotreta</taxon>
    </lineage>
</organism>
<evidence type="ECO:0000256" key="1">
    <source>
        <dbReference type="ARBA" id="ARBA00023002"/>
    </source>
</evidence>